<evidence type="ECO:0000313" key="2">
    <source>
        <dbReference type="Proteomes" id="UP001385809"/>
    </source>
</evidence>
<dbReference type="EMBL" id="JBBEGN010000001">
    <property type="protein sequence ID" value="MEJ2866763.1"/>
    <property type="molecule type" value="Genomic_DNA"/>
</dbReference>
<protein>
    <recommendedName>
        <fullName evidence="3">Urease accessory protein</fullName>
    </recommendedName>
</protein>
<accession>A0ABU8MHG6</accession>
<evidence type="ECO:0000313" key="1">
    <source>
        <dbReference type="EMBL" id="MEJ2866763.1"/>
    </source>
</evidence>
<dbReference type="Proteomes" id="UP001385809">
    <property type="component" value="Unassembled WGS sequence"/>
</dbReference>
<sequence>MDGPDEPAPTSTRLWFSLLRRLGRGLTGRRIAVQDTAFTVASVHGRPDGWSLGRARDVRLTLHDVAAPEITAQELVVECDTLTVGSTVSATGVRVTATLSSSAFASFGDGSEGPRVTVEGGELRTAWWPGITLALRPEVTAEELRFTPVAVVTPLGRWSSWGLLPSGTVPSPVLPGGLRVTDIATTGDVVVVRSATDRWTATPADRPRLRELLAAA</sequence>
<name>A0ABU8MHG6_9PSEU</name>
<reference evidence="1 2" key="1">
    <citation type="submission" date="2024-03" db="EMBL/GenBank/DDBJ databases">
        <title>Actinomycetospora sp. OC33-EN08, a novel actinomycete isolated from wild orchid (Aerides multiflora).</title>
        <authorList>
            <person name="Suriyachadkun C."/>
        </authorList>
    </citation>
    <scope>NUCLEOTIDE SEQUENCE [LARGE SCALE GENOMIC DNA]</scope>
    <source>
        <strain evidence="1 2">OC33-EN08</strain>
    </source>
</reference>
<comment type="caution">
    <text evidence="1">The sequence shown here is derived from an EMBL/GenBank/DDBJ whole genome shotgun (WGS) entry which is preliminary data.</text>
</comment>
<evidence type="ECO:0008006" key="3">
    <source>
        <dbReference type="Google" id="ProtNLM"/>
    </source>
</evidence>
<proteinExistence type="predicted"/>
<dbReference type="RefSeq" id="WP_337693376.1">
    <property type="nucleotide sequence ID" value="NZ_JBBEGN010000001.1"/>
</dbReference>
<organism evidence="1 2">
    <name type="scientific">Actinomycetospora aurantiaca</name>
    <dbReference type="NCBI Taxonomy" id="3129233"/>
    <lineage>
        <taxon>Bacteria</taxon>
        <taxon>Bacillati</taxon>
        <taxon>Actinomycetota</taxon>
        <taxon>Actinomycetes</taxon>
        <taxon>Pseudonocardiales</taxon>
        <taxon>Pseudonocardiaceae</taxon>
        <taxon>Actinomycetospora</taxon>
    </lineage>
</organism>
<gene>
    <name evidence="1" type="ORF">WCD74_03245</name>
</gene>
<keyword evidence="2" id="KW-1185">Reference proteome</keyword>